<keyword evidence="2" id="KW-0479">Metal-binding</keyword>
<dbReference type="CDD" id="cd01310">
    <property type="entry name" value="TatD_DNAse"/>
    <property type="match status" value="1"/>
</dbReference>
<dbReference type="GO" id="GO:0016787">
    <property type="term" value="F:hydrolase activity"/>
    <property type="evidence" value="ECO:0007669"/>
    <property type="project" value="UniProtKB-KW"/>
</dbReference>
<dbReference type="Pfam" id="PF01026">
    <property type="entry name" value="TatD_DNase"/>
    <property type="match status" value="1"/>
</dbReference>
<dbReference type="PANTHER" id="PTHR46317:SF1">
    <property type="entry name" value="HYDROLASE, TATD FAMILY"/>
    <property type="match status" value="1"/>
</dbReference>
<keyword evidence="3 4" id="KW-0378">Hydrolase</keyword>
<keyword evidence="5" id="KW-1185">Reference proteome</keyword>
<dbReference type="InterPro" id="IPR032466">
    <property type="entry name" value="Metal_Hydrolase"/>
</dbReference>
<dbReference type="EMBL" id="JBHILM010000018">
    <property type="protein sequence ID" value="MFB5682567.1"/>
    <property type="molecule type" value="Genomic_DNA"/>
</dbReference>
<dbReference type="RefSeq" id="WP_375526321.1">
    <property type="nucleotide sequence ID" value="NZ_JBHILM010000018.1"/>
</dbReference>
<gene>
    <name evidence="4" type="ORF">ACE3NQ_16695</name>
</gene>
<reference evidence="4 5" key="1">
    <citation type="submission" date="2024-09" db="EMBL/GenBank/DDBJ databases">
        <authorList>
            <person name="Ruan L."/>
        </authorList>
    </citation>
    <scope>NUCLEOTIDE SEQUENCE [LARGE SCALE GENOMIC DNA]</scope>
    <source>
        <strain evidence="4 5">D33</strain>
    </source>
</reference>
<evidence type="ECO:0000313" key="4">
    <source>
        <dbReference type="EMBL" id="MFB5682567.1"/>
    </source>
</evidence>
<dbReference type="Proteomes" id="UP001580407">
    <property type="component" value="Unassembled WGS sequence"/>
</dbReference>
<comment type="caution">
    <text evidence="4">The sequence shown here is derived from an EMBL/GenBank/DDBJ whole genome shotgun (WGS) entry which is preliminary data.</text>
</comment>
<accession>A0ABV5BA39</accession>
<dbReference type="PIRSF" id="PIRSF005902">
    <property type="entry name" value="DNase_TatD"/>
    <property type="match status" value="1"/>
</dbReference>
<comment type="similarity">
    <text evidence="1">Belongs to the metallo-dependent hydrolases superfamily. TatD-type hydrolase family.</text>
</comment>
<dbReference type="PANTHER" id="PTHR46317">
    <property type="entry name" value="HYDROLASE OF PHP SUPERFAMILY-RELATED PROTEIN"/>
    <property type="match status" value="1"/>
</dbReference>
<evidence type="ECO:0000256" key="3">
    <source>
        <dbReference type="ARBA" id="ARBA00022801"/>
    </source>
</evidence>
<dbReference type="Gene3D" id="3.20.20.140">
    <property type="entry name" value="Metal-dependent hydrolases"/>
    <property type="match status" value="1"/>
</dbReference>
<evidence type="ECO:0000256" key="1">
    <source>
        <dbReference type="ARBA" id="ARBA00009275"/>
    </source>
</evidence>
<evidence type="ECO:0000256" key="2">
    <source>
        <dbReference type="ARBA" id="ARBA00022723"/>
    </source>
</evidence>
<organism evidence="4 5">
    <name type="scientific">Paenibacillus terreus</name>
    <dbReference type="NCBI Taxonomy" id="1387834"/>
    <lineage>
        <taxon>Bacteria</taxon>
        <taxon>Bacillati</taxon>
        <taxon>Bacillota</taxon>
        <taxon>Bacilli</taxon>
        <taxon>Bacillales</taxon>
        <taxon>Paenibacillaceae</taxon>
        <taxon>Paenibacillus</taxon>
    </lineage>
</organism>
<evidence type="ECO:0000313" key="5">
    <source>
        <dbReference type="Proteomes" id="UP001580407"/>
    </source>
</evidence>
<name>A0ABV5BA39_9BACL</name>
<proteinExistence type="inferred from homology"/>
<dbReference type="InterPro" id="IPR001130">
    <property type="entry name" value="TatD-like"/>
</dbReference>
<protein>
    <submittedName>
        <fullName evidence="4">TatD family hydrolase</fullName>
    </submittedName>
</protein>
<dbReference type="SUPFAM" id="SSF51556">
    <property type="entry name" value="Metallo-dependent hydrolases"/>
    <property type="match status" value="1"/>
</dbReference>
<sequence length="265" mass="29953">MSLFAPLIDAHIHLDSYSDEEREALLSSMGENGVEAVIAVSMNLPSCEANLRLASERPGMILPAFGFHPEQPLPGPAELDRLFSWMERHADRMIAVGEVGLPYYTAQEAVRKGSSFDQSGYVELLERFILFAKQHDKSVVLHAVYEDADIACTLLERHQVTRAHFHWFKGSPATTRRMARNGYYISFTPDLLYEPEIRALAEMYPPSQVMAETDGPWPFEGSFSGQTTHPRMTADVIRAYCGIHGMAEAEGRQLFHNNTRRFYLL</sequence>